<gene>
    <name evidence="1" type="ORF">Raf01_16220</name>
</gene>
<sequence>MLPAGDLKEFVGDFIRNALAAAELGRWEVLGQTVREWKATAAVYADSALLKELTKPVTDDHGPVPPHADIGE</sequence>
<protein>
    <submittedName>
        <fullName evidence="1">Uncharacterized protein</fullName>
    </submittedName>
</protein>
<organism evidence="1 2">
    <name type="scientific">Rugosimonospora africana</name>
    <dbReference type="NCBI Taxonomy" id="556532"/>
    <lineage>
        <taxon>Bacteria</taxon>
        <taxon>Bacillati</taxon>
        <taxon>Actinomycetota</taxon>
        <taxon>Actinomycetes</taxon>
        <taxon>Micromonosporales</taxon>
        <taxon>Micromonosporaceae</taxon>
        <taxon>Rugosimonospora</taxon>
    </lineage>
</organism>
<name>A0A8J3VNW4_9ACTN</name>
<dbReference type="RefSeq" id="WP_203917138.1">
    <property type="nucleotide sequence ID" value="NZ_BONZ01000014.1"/>
</dbReference>
<dbReference type="EMBL" id="BONZ01000014">
    <property type="protein sequence ID" value="GIH13450.1"/>
    <property type="molecule type" value="Genomic_DNA"/>
</dbReference>
<comment type="caution">
    <text evidence="1">The sequence shown here is derived from an EMBL/GenBank/DDBJ whole genome shotgun (WGS) entry which is preliminary data.</text>
</comment>
<evidence type="ECO:0000313" key="1">
    <source>
        <dbReference type="EMBL" id="GIH13450.1"/>
    </source>
</evidence>
<accession>A0A8J3VNW4</accession>
<dbReference type="Proteomes" id="UP000642748">
    <property type="component" value="Unassembled WGS sequence"/>
</dbReference>
<evidence type="ECO:0000313" key="2">
    <source>
        <dbReference type="Proteomes" id="UP000642748"/>
    </source>
</evidence>
<keyword evidence="2" id="KW-1185">Reference proteome</keyword>
<dbReference type="AlphaFoldDB" id="A0A8J3VNW4"/>
<reference evidence="1" key="1">
    <citation type="submission" date="2021-01" db="EMBL/GenBank/DDBJ databases">
        <title>Whole genome shotgun sequence of Rugosimonospora africana NBRC 104875.</title>
        <authorList>
            <person name="Komaki H."/>
            <person name="Tamura T."/>
        </authorList>
    </citation>
    <scope>NUCLEOTIDE SEQUENCE</scope>
    <source>
        <strain evidence="1">NBRC 104875</strain>
    </source>
</reference>
<proteinExistence type="predicted"/>